<evidence type="ECO:0000259" key="1">
    <source>
        <dbReference type="Pfam" id="PF13648"/>
    </source>
</evidence>
<dbReference type="Proteomes" id="UP000095541">
    <property type="component" value="Unassembled WGS sequence"/>
</dbReference>
<dbReference type="EMBL" id="CZBI01000005">
    <property type="protein sequence ID" value="CUQ30845.1"/>
    <property type="molecule type" value="Genomic_DNA"/>
</dbReference>
<feature type="domain" description="Lipocalin-like" evidence="1">
    <location>
        <begin position="28"/>
        <end position="106"/>
    </location>
</feature>
<proteinExistence type="predicted"/>
<accession>A0A174VFP8</accession>
<evidence type="ECO:0000313" key="2">
    <source>
        <dbReference type="EMBL" id="CUQ30845.1"/>
    </source>
</evidence>
<evidence type="ECO:0000313" key="3">
    <source>
        <dbReference type="Proteomes" id="UP000095541"/>
    </source>
</evidence>
<dbReference type="InterPro" id="IPR024311">
    <property type="entry name" value="Lipocalin-like"/>
</dbReference>
<sequence length="126" mass="14186">MAIVAVIMCVNFAACSDDEDESGNAASLIGTWKIEKVATNGVEEEWDGYPYFVITDTHCYFTDEEDIEKSDYCTYTYDTKSKVMHCKYVSSDTEWDIKVLSLSNSTVSVQMLEEGDIITATCKRVQ</sequence>
<protein>
    <recommendedName>
        <fullName evidence="1">Lipocalin-like domain-containing protein</fullName>
    </recommendedName>
</protein>
<reference evidence="2 3" key="1">
    <citation type="submission" date="2015-09" db="EMBL/GenBank/DDBJ databases">
        <authorList>
            <consortium name="Pathogen Informatics"/>
        </authorList>
    </citation>
    <scope>NUCLEOTIDE SEQUENCE [LARGE SCALE GENOMIC DNA]</scope>
    <source>
        <strain evidence="2 3">2789STDY5834945</strain>
    </source>
</reference>
<dbReference type="AlphaFoldDB" id="A0A174VFP8"/>
<name>A0A174VFP8_BACT4</name>
<dbReference type="Pfam" id="PF13648">
    <property type="entry name" value="Lipocalin_4"/>
    <property type="match status" value="1"/>
</dbReference>
<organism evidence="2 3">
    <name type="scientific">Bacteroides thetaiotaomicron</name>
    <dbReference type="NCBI Taxonomy" id="818"/>
    <lineage>
        <taxon>Bacteria</taxon>
        <taxon>Pseudomonadati</taxon>
        <taxon>Bacteroidota</taxon>
        <taxon>Bacteroidia</taxon>
        <taxon>Bacteroidales</taxon>
        <taxon>Bacteroidaceae</taxon>
        <taxon>Bacteroides</taxon>
    </lineage>
</organism>
<gene>
    <name evidence="2" type="ORF">ERS852557_03473</name>
</gene>